<keyword evidence="2" id="KW-1185">Reference proteome</keyword>
<reference evidence="1 2" key="1">
    <citation type="journal article" date="2019" name="Sci. Rep.">
        <title>Orb-weaving spider Araneus ventricosus genome elucidates the spidroin gene catalogue.</title>
        <authorList>
            <person name="Kono N."/>
            <person name="Nakamura H."/>
            <person name="Ohtoshi R."/>
            <person name="Moran D.A.P."/>
            <person name="Shinohara A."/>
            <person name="Yoshida Y."/>
            <person name="Fujiwara M."/>
            <person name="Mori M."/>
            <person name="Tomita M."/>
            <person name="Arakawa K."/>
        </authorList>
    </citation>
    <scope>NUCLEOTIDE SEQUENCE [LARGE SCALE GENOMIC DNA]</scope>
</reference>
<accession>A0A4Y2QY31</accession>
<protein>
    <submittedName>
        <fullName evidence="1">Uncharacterized protein</fullName>
    </submittedName>
</protein>
<dbReference type="EMBL" id="BGPR01141335">
    <property type="protein sequence ID" value="GBN68322.1"/>
    <property type="molecule type" value="Genomic_DNA"/>
</dbReference>
<name>A0A4Y2QY31_ARAVE</name>
<sequence>YAKERGKDDEGFVDTHEGKIQARLEREVKDVQPPLTSSPCEGTFEAVVMENRQKRGKNGGRDKEC</sequence>
<comment type="caution">
    <text evidence="1">The sequence shown here is derived from an EMBL/GenBank/DDBJ whole genome shotgun (WGS) entry which is preliminary data.</text>
</comment>
<organism evidence="1 2">
    <name type="scientific">Araneus ventricosus</name>
    <name type="common">Orbweaver spider</name>
    <name type="synonym">Epeira ventricosa</name>
    <dbReference type="NCBI Taxonomy" id="182803"/>
    <lineage>
        <taxon>Eukaryota</taxon>
        <taxon>Metazoa</taxon>
        <taxon>Ecdysozoa</taxon>
        <taxon>Arthropoda</taxon>
        <taxon>Chelicerata</taxon>
        <taxon>Arachnida</taxon>
        <taxon>Araneae</taxon>
        <taxon>Araneomorphae</taxon>
        <taxon>Entelegynae</taxon>
        <taxon>Araneoidea</taxon>
        <taxon>Araneidae</taxon>
        <taxon>Araneus</taxon>
    </lineage>
</organism>
<evidence type="ECO:0000313" key="1">
    <source>
        <dbReference type="EMBL" id="GBN68322.1"/>
    </source>
</evidence>
<feature type="non-terminal residue" evidence="1">
    <location>
        <position position="1"/>
    </location>
</feature>
<gene>
    <name evidence="1" type="ORF">AVEN_246437_1</name>
</gene>
<evidence type="ECO:0000313" key="2">
    <source>
        <dbReference type="Proteomes" id="UP000499080"/>
    </source>
</evidence>
<dbReference type="Proteomes" id="UP000499080">
    <property type="component" value="Unassembled WGS sequence"/>
</dbReference>
<proteinExistence type="predicted"/>
<dbReference type="AlphaFoldDB" id="A0A4Y2QY31"/>